<accession>A0AAN7IVM3</accession>
<sequence length="193" mass="21832">MNILIWNCWGALNATFKNVVIDLVQLHSLAIMIVIETKVGDNRAKEIASQLPFDGAIVSSTIGLICGLWLLWDSSRVEIAKLSYTEHEIHVTISCSHTQPWLLSIVCANPRYAEQRLLWENLSTVASFHSFPWVIAGDFNEVLLNEDKFGGRNVNINRALKFQKCLNNYKMIDIGFSGPRYTLSNLRPLSQLI</sequence>
<feature type="domain" description="Endonuclease/exonuclease/phosphatase" evidence="1">
    <location>
        <begin position="6"/>
        <end position="143"/>
    </location>
</feature>
<reference evidence="2 3" key="1">
    <citation type="journal article" date="2023" name="G3 (Bethesda)">
        <title>A haplotype-resolved chromosome-scale genome for Quercus rubra L. provides insights into the genetics of adaptive traits for red oak species.</title>
        <authorList>
            <person name="Kapoor B."/>
            <person name="Jenkins J."/>
            <person name="Schmutz J."/>
            <person name="Zhebentyayeva T."/>
            <person name="Kuelheim C."/>
            <person name="Coggeshall M."/>
            <person name="Heim C."/>
            <person name="Lasky J.R."/>
            <person name="Leites L."/>
            <person name="Islam-Faridi N."/>
            <person name="Romero-Severson J."/>
            <person name="DeLeo V.L."/>
            <person name="Lucas S.M."/>
            <person name="Lazic D."/>
            <person name="Gailing O."/>
            <person name="Carlson J."/>
            <person name="Staton M."/>
        </authorList>
    </citation>
    <scope>NUCLEOTIDE SEQUENCE [LARGE SCALE GENOMIC DNA]</scope>
    <source>
        <strain evidence="2">Pseudo-F2</strain>
    </source>
</reference>
<keyword evidence="3" id="KW-1185">Reference proteome</keyword>
<organism evidence="2 3">
    <name type="scientific">Quercus rubra</name>
    <name type="common">Northern red oak</name>
    <name type="synonym">Quercus borealis</name>
    <dbReference type="NCBI Taxonomy" id="3512"/>
    <lineage>
        <taxon>Eukaryota</taxon>
        <taxon>Viridiplantae</taxon>
        <taxon>Streptophyta</taxon>
        <taxon>Embryophyta</taxon>
        <taxon>Tracheophyta</taxon>
        <taxon>Spermatophyta</taxon>
        <taxon>Magnoliopsida</taxon>
        <taxon>eudicotyledons</taxon>
        <taxon>Gunneridae</taxon>
        <taxon>Pentapetalae</taxon>
        <taxon>rosids</taxon>
        <taxon>fabids</taxon>
        <taxon>Fagales</taxon>
        <taxon>Fagaceae</taxon>
        <taxon>Quercus</taxon>
    </lineage>
</organism>
<dbReference type="Gene3D" id="3.60.10.10">
    <property type="entry name" value="Endonuclease/exonuclease/phosphatase"/>
    <property type="match status" value="1"/>
</dbReference>
<dbReference type="GO" id="GO:0003824">
    <property type="term" value="F:catalytic activity"/>
    <property type="evidence" value="ECO:0007669"/>
    <property type="project" value="InterPro"/>
</dbReference>
<gene>
    <name evidence="2" type="ORF">RGQ29_019051</name>
</gene>
<evidence type="ECO:0000313" key="2">
    <source>
        <dbReference type="EMBL" id="KAK4587890.1"/>
    </source>
</evidence>
<dbReference type="PANTHER" id="PTHR35218">
    <property type="entry name" value="RNASE H DOMAIN-CONTAINING PROTEIN"/>
    <property type="match status" value="1"/>
</dbReference>
<dbReference type="Pfam" id="PF03372">
    <property type="entry name" value="Exo_endo_phos"/>
    <property type="match status" value="1"/>
</dbReference>
<dbReference type="Proteomes" id="UP001324115">
    <property type="component" value="Unassembled WGS sequence"/>
</dbReference>
<evidence type="ECO:0000259" key="1">
    <source>
        <dbReference type="Pfam" id="PF03372"/>
    </source>
</evidence>
<dbReference type="EMBL" id="JAXUIC010000005">
    <property type="protein sequence ID" value="KAK4587890.1"/>
    <property type="molecule type" value="Genomic_DNA"/>
</dbReference>
<comment type="caution">
    <text evidence="2">The sequence shown here is derived from an EMBL/GenBank/DDBJ whole genome shotgun (WGS) entry which is preliminary data.</text>
</comment>
<dbReference type="InterPro" id="IPR036691">
    <property type="entry name" value="Endo/exonu/phosph_ase_sf"/>
</dbReference>
<proteinExistence type="predicted"/>
<name>A0AAN7IVM3_QUERU</name>
<evidence type="ECO:0000313" key="3">
    <source>
        <dbReference type="Proteomes" id="UP001324115"/>
    </source>
</evidence>
<dbReference type="AlphaFoldDB" id="A0AAN7IVM3"/>
<dbReference type="SUPFAM" id="SSF56219">
    <property type="entry name" value="DNase I-like"/>
    <property type="match status" value="1"/>
</dbReference>
<dbReference type="PANTHER" id="PTHR35218:SF9">
    <property type="entry name" value="ENDONUCLEASE_EXONUCLEASE_PHOSPHATASE DOMAIN-CONTAINING PROTEIN"/>
    <property type="match status" value="1"/>
</dbReference>
<dbReference type="InterPro" id="IPR005135">
    <property type="entry name" value="Endo/exonuclease/phosphatase"/>
</dbReference>
<protein>
    <recommendedName>
        <fullName evidence="1">Endonuclease/exonuclease/phosphatase domain-containing protein</fullName>
    </recommendedName>
</protein>